<accession>A0ACC0WJD8</accession>
<reference evidence="1 2" key="1">
    <citation type="journal article" date="2022" name="bioRxiv">
        <title>The genome of the oomycete Peronosclerospora sorghi, a cosmopolitan pathogen of maize and sorghum, is inflated with dispersed pseudogenes.</title>
        <authorList>
            <person name="Fletcher K."/>
            <person name="Martin F."/>
            <person name="Isakeit T."/>
            <person name="Cavanaugh K."/>
            <person name="Magill C."/>
            <person name="Michelmore R."/>
        </authorList>
    </citation>
    <scope>NUCLEOTIDE SEQUENCE [LARGE SCALE GENOMIC DNA]</scope>
    <source>
        <strain evidence="1">P6</strain>
    </source>
</reference>
<dbReference type="Proteomes" id="UP001163321">
    <property type="component" value="Chromosome 13"/>
</dbReference>
<proteinExistence type="predicted"/>
<name>A0ACC0WJD8_9STRA</name>
<sequence>MKLVAVAKRVVAVSTPGCGGGERVRLAVGGGGFGWLLELDSKRGVPLEIPKDGTRVVQLCRTFSQDYDHYDFAPQGNSRSSMPVLKLSAMHRTTFLSRISISSSFLNY</sequence>
<organism evidence="1 2">
    <name type="scientific">Peronosclerospora sorghi</name>
    <dbReference type="NCBI Taxonomy" id="230839"/>
    <lineage>
        <taxon>Eukaryota</taxon>
        <taxon>Sar</taxon>
        <taxon>Stramenopiles</taxon>
        <taxon>Oomycota</taxon>
        <taxon>Peronosporomycetes</taxon>
        <taxon>Peronosporales</taxon>
        <taxon>Peronosporaceae</taxon>
        <taxon>Peronosclerospora</taxon>
    </lineage>
</organism>
<evidence type="ECO:0000313" key="2">
    <source>
        <dbReference type="Proteomes" id="UP001163321"/>
    </source>
</evidence>
<dbReference type="EMBL" id="CM047592">
    <property type="protein sequence ID" value="KAI9917841.1"/>
    <property type="molecule type" value="Genomic_DNA"/>
</dbReference>
<gene>
    <name evidence="1" type="ORF">PsorP6_012444</name>
</gene>
<comment type="caution">
    <text evidence="1">The sequence shown here is derived from an EMBL/GenBank/DDBJ whole genome shotgun (WGS) entry which is preliminary data.</text>
</comment>
<evidence type="ECO:0000313" key="1">
    <source>
        <dbReference type="EMBL" id="KAI9917841.1"/>
    </source>
</evidence>
<keyword evidence="2" id="KW-1185">Reference proteome</keyword>
<protein>
    <submittedName>
        <fullName evidence="1">Uncharacterized protein</fullName>
    </submittedName>
</protein>